<keyword evidence="11" id="KW-1185">Reference proteome</keyword>
<keyword evidence="4 8" id="KW-0812">Transmembrane</keyword>
<evidence type="ECO:0000256" key="8">
    <source>
        <dbReference type="SAM" id="Phobius"/>
    </source>
</evidence>
<organism evidence="10 11">
    <name type="scientific">Evansella tamaricis</name>
    <dbReference type="NCBI Taxonomy" id="2069301"/>
    <lineage>
        <taxon>Bacteria</taxon>
        <taxon>Bacillati</taxon>
        <taxon>Bacillota</taxon>
        <taxon>Bacilli</taxon>
        <taxon>Bacillales</taxon>
        <taxon>Bacillaceae</taxon>
        <taxon>Evansella</taxon>
    </lineage>
</organism>
<keyword evidence="10" id="KW-0808">Transferase</keyword>
<dbReference type="Proteomes" id="UP000784880">
    <property type="component" value="Unassembled WGS sequence"/>
</dbReference>
<evidence type="ECO:0000256" key="3">
    <source>
        <dbReference type="ARBA" id="ARBA00022475"/>
    </source>
</evidence>
<dbReference type="RefSeq" id="WP_217066986.1">
    <property type="nucleotide sequence ID" value="NZ_JAHQCS010000111.1"/>
</dbReference>
<evidence type="ECO:0000256" key="6">
    <source>
        <dbReference type="ARBA" id="ARBA00023136"/>
    </source>
</evidence>
<comment type="caution">
    <text evidence="10">The sequence shown here is derived from an EMBL/GenBank/DDBJ whole genome shotgun (WGS) entry which is preliminary data.</text>
</comment>
<keyword evidence="10" id="KW-0012">Acyltransferase</keyword>
<evidence type="ECO:0000256" key="2">
    <source>
        <dbReference type="ARBA" id="ARBA00007400"/>
    </source>
</evidence>
<reference evidence="10 11" key="1">
    <citation type="submission" date="2021-06" db="EMBL/GenBank/DDBJ databases">
        <title>Bacillus sp. RD4P76, an endophyte from a halophyte.</title>
        <authorList>
            <person name="Sun J.-Q."/>
        </authorList>
    </citation>
    <scope>NUCLEOTIDE SEQUENCE [LARGE SCALE GENOMIC DNA]</scope>
    <source>
        <strain evidence="10 11">CGMCC 1.15917</strain>
    </source>
</reference>
<name>A0ABS6JHV7_9BACI</name>
<evidence type="ECO:0000256" key="1">
    <source>
        <dbReference type="ARBA" id="ARBA00004651"/>
    </source>
</evidence>
<feature type="transmembrane region" description="Helical" evidence="8">
    <location>
        <begin position="53"/>
        <end position="73"/>
    </location>
</feature>
<feature type="region of interest" description="Disordered" evidence="7">
    <location>
        <begin position="356"/>
        <end position="380"/>
    </location>
</feature>
<accession>A0ABS6JHV7</accession>
<evidence type="ECO:0000256" key="7">
    <source>
        <dbReference type="SAM" id="MobiDB-lite"/>
    </source>
</evidence>
<gene>
    <name evidence="10" type="ORF">KS419_13845</name>
</gene>
<feature type="transmembrane region" description="Helical" evidence="8">
    <location>
        <begin position="193"/>
        <end position="211"/>
    </location>
</feature>
<sequence>MKKTMVNEVFILRSIACLAVVAVHAIAIGLSAIPAGYTSYTVERVLDSLNMLLYFGTPMFIFISEFLIAYSYNNKNLPSNFLKKRLKFLFLPFIIMGIFYSLPYILTSVEFWSTKVLMNIFIGDYHGYFILIIFQFYLLHVLFHQKLKEWNPKIVLSVSLLINVAYLAVFNFTSPGDILFGAYIWERFYWVPFLGWLFYFTLGFYCGHYYHNFVALIKKYRKAVLFSPLVSSLILLFLYHLEWITVHSSKRMDMILHMTVICFFLFYIATQLKKVPDFLVGISRYSFGIYLLHYFFILAIDFVYQQYPVNMGVWYIVVLFAASIALSVASTSILNKWKYGKYIVGKVGIGTEGKLGKERKESRQDYSKELSEKRYATYSS</sequence>
<comment type="similarity">
    <text evidence="2">Belongs to the acyltransferase 3 family.</text>
</comment>
<evidence type="ECO:0000313" key="10">
    <source>
        <dbReference type="EMBL" id="MBU9712809.1"/>
    </source>
</evidence>
<proteinExistence type="inferred from homology"/>
<evidence type="ECO:0000256" key="5">
    <source>
        <dbReference type="ARBA" id="ARBA00022989"/>
    </source>
</evidence>
<feature type="transmembrane region" description="Helical" evidence="8">
    <location>
        <begin position="282"/>
        <end position="300"/>
    </location>
</feature>
<dbReference type="Pfam" id="PF01757">
    <property type="entry name" value="Acyl_transf_3"/>
    <property type="match status" value="1"/>
</dbReference>
<feature type="transmembrane region" description="Helical" evidence="8">
    <location>
        <begin position="85"/>
        <end position="105"/>
    </location>
</feature>
<keyword evidence="5 8" id="KW-1133">Transmembrane helix</keyword>
<dbReference type="PANTHER" id="PTHR40074:SF2">
    <property type="entry name" value="O-ACETYLTRANSFERASE WECH"/>
    <property type="match status" value="1"/>
</dbReference>
<evidence type="ECO:0000259" key="9">
    <source>
        <dbReference type="Pfam" id="PF01757"/>
    </source>
</evidence>
<evidence type="ECO:0000313" key="11">
    <source>
        <dbReference type="Proteomes" id="UP000784880"/>
    </source>
</evidence>
<dbReference type="PANTHER" id="PTHR40074">
    <property type="entry name" value="O-ACETYLTRANSFERASE WECH"/>
    <property type="match status" value="1"/>
</dbReference>
<feature type="transmembrane region" description="Helical" evidence="8">
    <location>
        <begin position="12"/>
        <end position="33"/>
    </location>
</feature>
<dbReference type="EMBL" id="JAHQCS010000111">
    <property type="protein sequence ID" value="MBU9712809.1"/>
    <property type="molecule type" value="Genomic_DNA"/>
</dbReference>
<dbReference type="GO" id="GO:0016746">
    <property type="term" value="F:acyltransferase activity"/>
    <property type="evidence" value="ECO:0007669"/>
    <property type="project" value="UniProtKB-KW"/>
</dbReference>
<keyword evidence="3" id="KW-1003">Cell membrane</keyword>
<evidence type="ECO:0000256" key="4">
    <source>
        <dbReference type="ARBA" id="ARBA00022692"/>
    </source>
</evidence>
<comment type="subcellular location">
    <subcellularLocation>
        <location evidence="1">Cell membrane</location>
        <topology evidence="1">Multi-pass membrane protein</topology>
    </subcellularLocation>
</comment>
<feature type="transmembrane region" description="Helical" evidence="8">
    <location>
        <begin position="125"/>
        <end position="143"/>
    </location>
</feature>
<protein>
    <submittedName>
        <fullName evidence="10">Acyltransferase family protein</fullName>
    </submittedName>
</protein>
<feature type="transmembrane region" description="Helical" evidence="8">
    <location>
        <begin position="155"/>
        <end position="173"/>
    </location>
</feature>
<keyword evidence="6 8" id="KW-0472">Membrane</keyword>
<feature type="transmembrane region" description="Helical" evidence="8">
    <location>
        <begin position="254"/>
        <end position="270"/>
    </location>
</feature>
<feature type="transmembrane region" description="Helical" evidence="8">
    <location>
        <begin position="312"/>
        <end position="334"/>
    </location>
</feature>
<feature type="domain" description="Acyltransferase 3" evidence="9">
    <location>
        <begin position="11"/>
        <end position="329"/>
    </location>
</feature>
<feature type="transmembrane region" description="Helical" evidence="8">
    <location>
        <begin position="223"/>
        <end position="242"/>
    </location>
</feature>
<dbReference type="InterPro" id="IPR002656">
    <property type="entry name" value="Acyl_transf_3_dom"/>
</dbReference>